<reference evidence="9 10" key="1">
    <citation type="submission" date="2019-12" db="EMBL/GenBank/DDBJ databases">
        <title>Genomic-based taxomic classification of the family Erythrobacteraceae.</title>
        <authorList>
            <person name="Xu L."/>
        </authorList>
    </citation>
    <scope>NUCLEOTIDE SEQUENCE [LARGE SCALE GENOMIC DNA]</scope>
    <source>
        <strain evidence="9 10">SW-109</strain>
    </source>
</reference>
<dbReference type="EMBL" id="WTYP01000001">
    <property type="protein sequence ID" value="MXP46726.1"/>
    <property type="molecule type" value="Genomic_DNA"/>
</dbReference>
<dbReference type="InterPro" id="IPR002781">
    <property type="entry name" value="TM_pro_TauE-like"/>
</dbReference>
<evidence type="ECO:0000256" key="1">
    <source>
        <dbReference type="ARBA" id="ARBA00004651"/>
    </source>
</evidence>
<evidence type="ECO:0000256" key="2">
    <source>
        <dbReference type="ARBA" id="ARBA00009142"/>
    </source>
</evidence>
<comment type="similarity">
    <text evidence="2 8">Belongs to the 4-toluene sulfonate uptake permease (TSUP) (TC 2.A.102) family.</text>
</comment>
<feature type="transmembrane region" description="Helical" evidence="8">
    <location>
        <begin position="191"/>
        <end position="221"/>
    </location>
</feature>
<gene>
    <name evidence="9" type="ORF">GRI43_04865</name>
</gene>
<dbReference type="GO" id="GO:0005886">
    <property type="term" value="C:plasma membrane"/>
    <property type="evidence" value="ECO:0007669"/>
    <property type="project" value="UniProtKB-SubCell"/>
</dbReference>
<feature type="transmembrane region" description="Helical" evidence="8">
    <location>
        <begin position="80"/>
        <end position="98"/>
    </location>
</feature>
<sequence length="256" mass="26956">MIESFTPETWLIVTMFGVAILTGFIDSIAGGGGLVMMPALLAAGLPPHLAIGTNKLQSVFGTSTACWSYWRGGLVEIRRNLPLVGLVFFGSAIGAILIQQISAGVLAYIVPVFLIALAGYVIFSPRMTDNDAHERLSRKSYAPVAGTISLYDGFFGPGTGQFFTASLVGLRGQGLTRATANAKLFNATTNWAAVIVFTLGGKMVWLLGLAMAAGAMIGGFIGSRFAMRHGAKLIRPLMIVASLGLTGKILWDLLAA</sequence>
<comment type="caution">
    <text evidence="9">The sequence shown here is derived from an EMBL/GenBank/DDBJ whole genome shotgun (WGS) entry which is preliminary data.</text>
</comment>
<evidence type="ECO:0000256" key="5">
    <source>
        <dbReference type="ARBA" id="ARBA00022692"/>
    </source>
</evidence>
<comment type="subcellular location">
    <subcellularLocation>
        <location evidence="1 8">Cell membrane</location>
        <topology evidence="1 8">Multi-pass membrane protein</topology>
    </subcellularLocation>
</comment>
<keyword evidence="4 8" id="KW-1003">Cell membrane</keyword>
<keyword evidence="5 8" id="KW-0812">Transmembrane</keyword>
<keyword evidence="7 8" id="KW-0472">Membrane</keyword>
<keyword evidence="10" id="KW-1185">Reference proteome</keyword>
<dbReference type="PANTHER" id="PTHR30269:SF0">
    <property type="entry name" value="MEMBRANE TRANSPORTER PROTEIN YFCA-RELATED"/>
    <property type="match status" value="1"/>
</dbReference>
<dbReference type="Pfam" id="PF01925">
    <property type="entry name" value="TauE"/>
    <property type="match status" value="1"/>
</dbReference>
<accession>A0A6I4V0U9</accession>
<feature type="transmembrane region" description="Helical" evidence="8">
    <location>
        <begin position="233"/>
        <end position="251"/>
    </location>
</feature>
<evidence type="ECO:0000256" key="7">
    <source>
        <dbReference type="ARBA" id="ARBA00023136"/>
    </source>
</evidence>
<evidence type="ECO:0000256" key="6">
    <source>
        <dbReference type="ARBA" id="ARBA00022989"/>
    </source>
</evidence>
<dbReference type="PANTHER" id="PTHR30269">
    <property type="entry name" value="TRANSMEMBRANE PROTEIN YFCA"/>
    <property type="match status" value="1"/>
</dbReference>
<evidence type="ECO:0000313" key="10">
    <source>
        <dbReference type="Proteomes" id="UP000471435"/>
    </source>
</evidence>
<feature type="transmembrane region" description="Helical" evidence="8">
    <location>
        <begin position="105"/>
        <end position="123"/>
    </location>
</feature>
<proteinExistence type="inferred from homology"/>
<protein>
    <recommendedName>
        <fullName evidence="8">Probable membrane transporter protein</fullName>
    </recommendedName>
</protein>
<dbReference type="InterPro" id="IPR052017">
    <property type="entry name" value="TSUP"/>
</dbReference>
<dbReference type="Proteomes" id="UP000471435">
    <property type="component" value="Unassembled WGS sequence"/>
</dbReference>
<dbReference type="OrthoDB" id="554695at2"/>
<dbReference type="AlphaFoldDB" id="A0A6I4V0U9"/>
<evidence type="ECO:0000256" key="4">
    <source>
        <dbReference type="ARBA" id="ARBA00022475"/>
    </source>
</evidence>
<evidence type="ECO:0000256" key="8">
    <source>
        <dbReference type="RuleBase" id="RU363041"/>
    </source>
</evidence>
<evidence type="ECO:0000313" key="9">
    <source>
        <dbReference type="EMBL" id="MXP46726.1"/>
    </source>
</evidence>
<feature type="transmembrane region" description="Helical" evidence="8">
    <location>
        <begin position="12"/>
        <end position="37"/>
    </location>
</feature>
<organism evidence="9 10">
    <name type="scientific">Pontixanthobacter luteolus</name>
    <dbReference type="NCBI Taxonomy" id="295089"/>
    <lineage>
        <taxon>Bacteria</taxon>
        <taxon>Pseudomonadati</taxon>
        <taxon>Pseudomonadota</taxon>
        <taxon>Alphaproteobacteria</taxon>
        <taxon>Sphingomonadales</taxon>
        <taxon>Erythrobacteraceae</taxon>
        <taxon>Pontixanthobacter</taxon>
    </lineage>
</organism>
<keyword evidence="6 8" id="KW-1133">Transmembrane helix</keyword>
<name>A0A6I4V0U9_9SPHN</name>
<evidence type="ECO:0000256" key="3">
    <source>
        <dbReference type="ARBA" id="ARBA00022448"/>
    </source>
</evidence>
<keyword evidence="3" id="KW-0813">Transport</keyword>